<keyword evidence="1" id="KW-0812">Transmembrane</keyword>
<dbReference type="EMBL" id="PVLF01000012">
    <property type="protein sequence ID" value="PRH82264.1"/>
    <property type="molecule type" value="Genomic_DNA"/>
</dbReference>
<keyword evidence="1" id="KW-1133">Transmembrane helix</keyword>
<dbReference type="InterPro" id="IPR011767">
    <property type="entry name" value="GLR_AS"/>
</dbReference>
<dbReference type="RefSeq" id="WP_106990567.1">
    <property type="nucleotide sequence ID" value="NZ_KZ679090.1"/>
</dbReference>
<feature type="transmembrane region" description="Helical" evidence="1">
    <location>
        <begin position="154"/>
        <end position="177"/>
    </location>
</feature>
<keyword evidence="1" id="KW-0472">Membrane</keyword>
<sequence length="380" mass="40753">MRSALAVRTATLLLIFLLAALSASLHAQDNAPDSAQRAPDIEVYVREGCPHCANAKQFLAELQRERPELVVRRHQVDRDAEASERLLALSDRAGVWPPGVPTFVIGDEVVVGFDDAAHTGQRLRTLLDGAANRDNEVDAGWLGTLNIENIGLPLFTIGLGLVDGFNPCAMWVLLFLLSLLVRLRNRRRMALIAGTFVIVSGAVYYAFMAAWLNIFLAVGFSESVRLLLAAVALVIAVINLKDFVAFGRGLSLSIPAAAKPGIYARARRVIQAPSLAMSMIAVAVLAVLVNFVELLCTAGLPAIYTAVLSEQAVSPAAHYGYIGLYIAAYVIDDALMVGIAVVALSSGKMGELSGRALKMISGLVMLALSLILLLRPDWIL</sequence>
<dbReference type="Proteomes" id="UP000241736">
    <property type="component" value="Unassembled WGS sequence"/>
</dbReference>
<dbReference type="PROSITE" id="PS00195">
    <property type="entry name" value="GLUTAREDOXIN_1"/>
    <property type="match status" value="1"/>
</dbReference>
<protein>
    <submittedName>
        <fullName evidence="4">NrdH-redoxin</fullName>
    </submittedName>
</protein>
<reference evidence="4 5" key="1">
    <citation type="submission" date="2018-03" db="EMBL/GenBank/DDBJ databases">
        <title>Arenimonas caeni sp. nov., isolated from activated sludge.</title>
        <authorList>
            <person name="Liu H."/>
        </authorList>
    </citation>
    <scope>NUCLEOTIDE SEQUENCE [LARGE SCALE GENOMIC DNA]</scope>
    <source>
        <strain evidence="5">z29</strain>
    </source>
</reference>
<dbReference type="InterPro" id="IPR002109">
    <property type="entry name" value="Glutaredoxin"/>
</dbReference>
<feature type="transmembrane region" description="Helical" evidence="1">
    <location>
        <begin position="214"/>
        <end position="238"/>
    </location>
</feature>
<gene>
    <name evidence="4" type="ORF">C6N40_08405</name>
</gene>
<feature type="signal peptide" evidence="2">
    <location>
        <begin position="1"/>
        <end position="27"/>
    </location>
</feature>
<feature type="transmembrane region" description="Helical" evidence="1">
    <location>
        <begin position="275"/>
        <end position="304"/>
    </location>
</feature>
<accession>A0A2P6M8F5</accession>
<evidence type="ECO:0000313" key="5">
    <source>
        <dbReference type="Proteomes" id="UP000241736"/>
    </source>
</evidence>
<dbReference type="Pfam" id="PF00462">
    <property type="entry name" value="Glutaredoxin"/>
    <property type="match status" value="1"/>
</dbReference>
<proteinExistence type="predicted"/>
<name>A0A2P6M8F5_9GAMM</name>
<keyword evidence="2" id="KW-0732">Signal</keyword>
<comment type="caution">
    <text evidence="4">The sequence shown here is derived from an EMBL/GenBank/DDBJ whole genome shotgun (WGS) entry which is preliminary data.</text>
</comment>
<evidence type="ECO:0000256" key="1">
    <source>
        <dbReference type="SAM" id="Phobius"/>
    </source>
</evidence>
<feature type="transmembrane region" description="Helical" evidence="1">
    <location>
        <begin position="356"/>
        <end position="374"/>
    </location>
</feature>
<feature type="domain" description="Glutaredoxin" evidence="3">
    <location>
        <begin position="41"/>
        <end position="110"/>
    </location>
</feature>
<feature type="chain" id="PRO_5015137145" evidence="2">
    <location>
        <begin position="28"/>
        <end position="380"/>
    </location>
</feature>
<feature type="transmembrane region" description="Helical" evidence="1">
    <location>
        <begin position="189"/>
        <end position="208"/>
    </location>
</feature>
<dbReference type="Gene3D" id="3.40.30.10">
    <property type="entry name" value="Glutaredoxin"/>
    <property type="match status" value="1"/>
</dbReference>
<evidence type="ECO:0000256" key="2">
    <source>
        <dbReference type="SAM" id="SignalP"/>
    </source>
</evidence>
<dbReference type="PROSITE" id="PS51354">
    <property type="entry name" value="GLUTAREDOXIN_2"/>
    <property type="match status" value="1"/>
</dbReference>
<organism evidence="4 5">
    <name type="scientific">Arenimonas caeni</name>
    <dbReference type="NCBI Taxonomy" id="2058085"/>
    <lineage>
        <taxon>Bacteria</taxon>
        <taxon>Pseudomonadati</taxon>
        <taxon>Pseudomonadota</taxon>
        <taxon>Gammaproteobacteria</taxon>
        <taxon>Lysobacterales</taxon>
        <taxon>Lysobacteraceae</taxon>
        <taxon>Arenimonas</taxon>
    </lineage>
</organism>
<evidence type="ECO:0000313" key="4">
    <source>
        <dbReference type="EMBL" id="PRH82264.1"/>
    </source>
</evidence>
<feature type="transmembrane region" description="Helical" evidence="1">
    <location>
        <begin position="324"/>
        <end position="344"/>
    </location>
</feature>
<keyword evidence="5" id="KW-1185">Reference proteome</keyword>
<dbReference type="InterPro" id="IPR036249">
    <property type="entry name" value="Thioredoxin-like_sf"/>
</dbReference>
<dbReference type="CDD" id="cd02976">
    <property type="entry name" value="NrdH"/>
    <property type="match status" value="1"/>
</dbReference>
<dbReference type="SUPFAM" id="SSF52833">
    <property type="entry name" value="Thioredoxin-like"/>
    <property type="match status" value="1"/>
</dbReference>
<dbReference type="AlphaFoldDB" id="A0A2P6M8F5"/>
<dbReference type="OrthoDB" id="9800621at2"/>
<evidence type="ECO:0000259" key="3">
    <source>
        <dbReference type="Pfam" id="PF00462"/>
    </source>
</evidence>